<dbReference type="InterPro" id="IPR015946">
    <property type="entry name" value="KH_dom-like_a/b"/>
</dbReference>
<keyword evidence="1 3" id="KW-0963">Cytoplasm</keyword>
<sequence>MKDLIEYIVKALVDKPEEVNIQETGSESVTVIEVKVADEDAGKVIGREGRIVNALRTIAKAAGAKDRKRITVEIITKEENRNE</sequence>
<name>A0A833L1L3_UNCSA</name>
<keyword evidence="2 3" id="KW-0694">RNA-binding</keyword>
<accession>A0A833L1L3</accession>
<organism evidence="4 5">
    <name type="scientific">Candidatus Saganbacteria bacterium</name>
    <dbReference type="NCBI Taxonomy" id="2575572"/>
    <lineage>
        <taxon>Bacteria</taxon>
        <taxon>Bacillati</taxon>
        <taxon>Saganbacteria</taxon>
    </lineage>
</organism>
<comment type="similarity">
    <text evidence="3">Belongs to the KhpA RNA-binding protein family.</text>
</comment>
<dbReference type="HAMAP" id="MF_00088">
    <property type="entry name" value="KhpA"/>
    <property type="match status" value="1"/>
</dbReference>
<comment type="subunit">
    <text evidence="3">Forms a complex with KhpB.</text>
</comment>
<dbReference type="CDD" id="cd22533">
    <property type="entry name" value="KH-II_YlqC-like"/>
    <property type="match status" value="1"/>
</dbReference>
<dbReference type="GO" id="GO:0071555">
    <property type="term" value="P:cell wall organization"/>
    <property type="evidence" value="ECO:0007669"/>
    <property type="project" value="UniProtKB-KW"/>
</dbReference>
<evidence type="ECO:0000313" key="4">
    <source>
        <dbReference type="EMBL" id="KAF0134531.1"/>
    </source>
</evidence>
<proteinExistence type="inferred from homology"/>
<dbReference type="GO" id="GO:0008360">
    <property type="term" value="P:regulation of cell shape"/>
    <property type="evidence" value="ECO:0007669"/>
    <property type="project" value="UniProtKB-KW"/>
</dbReference>
<evidence type="ECO:0000256" key="2">
    <source>
        <dbReference type="ARBA" id="ARBA00022884"/>
    </source>
</evidence>
<evidence type="ECO:0000256" key="1">
    <source>
        <dbReference type="ARBA" id="ARBA00022490"/>
    </source>
</evidence>
<dbReference type="GO" id="GO:0003723">
    <property type="term" value="F:RNA binding"/>
    <property type="evidence" value="ECO:0007669"/>
    <property type="project" value="UniProtKB-UniRule"/>
</dbReference>
<keyword evidence="3" id="KW-0143">Chaperone</keyword>
<comment type="subcellular location">
    <subcellularLocation>
        <location evidence="3">Cytoplasm</location>
    </subcellularLocation>
</comment>
<dbReference type="InterPro" id="IPR020627">
    <property type="entry name" value="KhpA"/>
</dbReference>
<evidence type="ECO:0000313" key="5">
    <source>
        <dbReference type="Proteomes" id="UP000488506"/>
    </source>
</evidence>
<comment type="caution">
    <text evidence="4">The sequence shown here is derived from an EMBL/GenBank/DDBJ whole genome shotgun (WGS) entry which is preliminary data.</text>
</comment>
<evidence type="ECO:0000256" key="3">
    <source>
        <dbReference type="HAMAP-Rule" id="MF_00088"/>
    </source>
</evidence>
<dbReference type="Proteomes" id="UP000488506">
    <property type="component" value="Unassembled WGS sequence"/>
</dbReference>
<dbReference type="GO" id="GO:0009252">
    <property type="term" value="P:peptidoglycan biosynthetic process"/>
    <property type="evidence" value="ECO:0007669"/>
    <property type="project" value="UniProtKB-UniRule"/>
</dbReference>
<keyword evidence="3" id="KW-0133">Cell shape</keyword>
<dbReference type="Pfam" id="PF13083">
    <property type="entry name" value="KH_KhpA-B"/>
    <property type="match status" value="1"/>
</dbReference>
<dbReference type="AlphaFoldDB" id="A0A833L1L3"/>
<gene>
    <name evidence="3" type="primary">khpA</name>
    <name evidence="4" type="ORF">FD145_549</name>
</gene>
<comment type="function">
    <text evidence="3">A probable RNA chaperone. Forms a complex with KhpB which binds to cellular RNA and controls its expression. Plays a role in peptidoglycan (PG) homeostasis and cell length regulation.</text>
</comment>
<dbReference type="EMBL" id="WPAF01000007">
    <property type="protein sequence ID" value="KAF0134531.1"/>
    <property type="molecule type" value="Genomic_DNA"/>
</dbReference>
<dbReference type="PROSITE" id="PS50084">
    <property type="entry name" value="KH_TYPE_1"/>
    <property type="match status" value="1"/>
</dbReference>
<dbReference type="InterPro" id="IPR009019">
    <property type="entry name" value="KH_sf_prok-type"/>
</dbReference>
<dbReference type="Gene3D" id="3.30.300.20">
    <property type="match status" value="1"/>
</dbReference>
<dbReference type="GO" id="GO:0005737">
    <property type="term" value="C:cytoplasm"/>
    <property type="evidence" value="ECO:0007669"/>
    <property type="project" value="UniProtKB-SubCell"/>
</dbReference>
<dbReference type="PANTHER" id="PTHR34654">
    <property type="entry name" value="UPF0109 PROTEIN SCO5592"/>
    <property type="match status" value="1"/>
</dbReference>
<dbReference type="PANTHER" id="PTHR34654:SF1">
    <property type="entry name" value="RNA-BINDING PROTEIN KHPA"/>
    <property type="match status" value="1"/>
</dbReference>
<reference evidence="4 5" key="1">
    <citation type="submission" date="2019-12" db="EMBL/GenBank/DDBJ databases">
        <authorList>
            <person name="Wolfe R."/>
            <person name="Danczak R."/>
            <person name="Wilkins M."/>
        </authorList>
    </citation>
    <scope>NUCLEOTIDE SEQUENCE [LARGE SCALE GENOMIC DNA]</scope>
    <source>
        <strain evidence="4">X2_MaxBin.013</strain>
    </source>
</reference>
<dbReference type="SUPFAM" id="SSF54814">
    <property type="entry name" value="Prokaryotic type KH domain (KH-domain type II)"/>
    <property type="match status" value="1"/>
</dbReference>
<protein>
    <recommendedName>
        <fullName evidence="3">RNA-binding protein KhpA</fullName>
    </recommendedName>
    <alternativeName>
        <fullName evidence="3">KH-domain protein A</fullName>
    </alternativeName>
</protein>
<keyword evidence="3" id="KW-0961">Cell wall biogenesis/degradation</keyword>